<sequence length="437" mass="49972">MKAVILAGGMGTRLKEYTKDIPKPLITINERPILEYQIENLKNYGIKDILIIVGYLGFKIKEYFGDGKNFGVNIEYFEENQPLGTAGALYYLKNTFTEDFILIYGDIIFDIDVYKFIDFHKANGGIGTLIVHPNNHPYDSDILIVDENQLVKGIAKKNEKRNFFYNNCVNAGIFIFKKDLIDYVLKDKKQDLEKDVVLNLIGKEEIYAYRTTEYIKDMGTPERYELVKKHMESGFIKSRNLSSKQKAIFLDRDGTINKYVGLVYNPDQLIIEDDVIEALKLLNSSEYISIVITNQPIIARNLCTINQLEEIHRKMETILGEQGCYLDDIFYCPHHPDSGFPDENKIFKIHCDCRKPAIGLIEKAVGKYNIDLSKSFFIGDTTVDIQTGKNANLKTILLATGEGGKDNKYMVKPDFYAENLSKAINSILENNFEEVMV</sequence>
<evidence type="ECO:0000313" key="1">
    <source>
        <dbReference type="EMBL" id="GKX67360.1"/>
    </source>
</evidence>
<organism evidence="1 2">
    <name type="scientific">Inconstantimicrobium mannanitabidum</name>
    <dbReference type="NCBI Taxonomy" id="1604901"/>
    <lineage>
        <taxon>Bacteria</taxon>
        <taxon>Bacillati</taxon>
        <taxon>Bacillota</taxon>
        <taxon>Clostridia</taxon>
        <taxon>Eubacteriales</taxon>
        <taxon>Clostridiaceae</taxon>
        <taxon>Inconstantimicrobium</taxon>
    </lineage>
</organism>
<dbReference type="Proteomes" id="UP001058074">
    <property type="component" value="Unassembled WGS sequence"/>
</dbReference>
<accession>A0ACB5RDZ9</accession>
<proteinExistence type="predicted"/>
<dbReference type="EMBL" id="BROD01000001">
    <property type="protein sequence ID" value="GKX67360.1"/>
    <property type="molecule type" value="Genomic_DNA"/>
</dbReference>
<comment type="caution">
    <text evidence="1">The sequence shown here is derived from an EMBL/GenBank/DDBJ whole genome shotgun (WGS) entry which is preliminary data.</text>
</comment>
<evidence type="ECO:0000313" key="2">
    <source>
        <dbReference type="Proteomes" id="UP001058074"/>
    </source>
</evidence>
<keyword evidence="2" id="KW-1185">Reference proteome</keyword>
<protein>
    <submittedName>
        <fullName evidence="1">Uncharacterized protein</fullName>
    </submittedName>
</protein>
<reference evidence="1" key="1">
    <citation type="journal article" date="2025" name="Int. J. Syst. Evol. Microbiol.">
        <title>Inconstantimicrobium mannanitabidum sp. nov., a novel member of the family Clostridiaceae isolated from anoxic soil under the treatment of reductive soil disinfestation.</title>
        <authorList>
            <person name="Ueki A."/>
            <person name="Tonouchi A."/>
            <person name="Honma S."/>
            <person name="Kaku N."/>
            <person name="Ueki K."/>
        </authorList>
    </citation>
    <scope>NUCLEOTIDE SEQUENCE</scope>
    <source>
        <strain evidence="1">TW13</strain>
    </source>
</reference>
<name>A0ACB5RDZ9_9CLOT</name>
<gene>
    <name evidence="1" type="ORF">rsdtw13_26180</name>
</gene>